<dbReference type="Proteomes" id="UP000275408">
    <property type="component" value="Unassembled WGS sequence"/>
</dbReference>
<evidence type="ECO:0000256" key="1">
    <source>
        <dbReference type="SAM" id="MobiDB-lite"/>
    </source>
</evidence>
<accession>A0A3M6UE34</accession>
<dbReference type="EMBL" id="RCHS01001705">
    <property type="protein sequence ID" value="RMX51943.1"/>
    <property type="molecule type" value="Genomic_DNA"/>
</dbReference>
<organism evidence="2 3">
    <name type="scientific">Pocillopora damicornis</name>
    <name type="common">Cauliflower coral</name>
    <name type="synonym">Millepora damicornis</name>
    <dbReference type="NCBI Taxonomy" id="46731"/>
    <lineage>
        <taxon>Eukaryota</taxon>
        <taxon>Metazoa</taxon>
        <taxon>Cnidaria</taxon>
        <taxon>Anthozoa</taxon>
        <taxon>Hexacorallia</taxon>
        <taxon>Scleractinia</taxon>
        <taxon>Astrocoeniina</taxon>
        <taxon>Pocilloporidae</taxon>
        <taxon>Pocillopora</taxon>
    </lineage>
</organism>
<evidence type="ECO:0000313" key="3">
    <source>
        <dbReference type="Proteomes" id="UP000275408"/>
    </source>
</evidence>
<name>A0A3M6UE34_POCDA</name>
<comment type="caution">
    <text evidence="2">The sequence shown here is derived from an EMBL/GenBank/DDBJ whole genome shotgun (WGS) entry which is preliminary data.</text>
</comment>
<protein>
    <submittedName>
        <fullName evidence="2">Uncharacterized protein</fullName>
    </submittedName>
</protein>
<evidence type="ECO:0000313" key="2">
    <source>
        <dbReference type="EMBL" id="RMX51943.1"/>
    </source>
</evidence>
<reference evidence="2 3" key="1">
    <citation type="journal article" date="2018" name="Sci. Rep.">
        <title>Comparative analysis of the Pocillopora damicornis genome highlights role of immune system in coral evolution.</title>
        <authorList>
            <person name="Cunning R."/>
            <person name="Bay R.A."/>
            <person name="Gillette P."/>
            <person name="Baker A.C."/>
            <person name="Traylor-Knowles N."/>
        </authorList>
    </citation>
    <scope>NUCLEOTIDE SEQUENCE [LARGE SCALE GENOMIC DNA]</scope>
    <source>
        <strain evidence="2">RSMAS</strain>
        <tissue evidence="2">Whole animal</tissue>
    </source>
</reference>
<dbReference type="AlphaFoldDB" id="A0A3M6UE34"/>
<gene>
    <name evidence="2" type="ORF">pdam_00004728</name>
</gene>
<feature type="region of interest" description="Disordered" evidence="1">
    <location>
        <begin position="1"/>
        <end position="24"/>
    </location>
</feature>
<proteinExistence type="predicted"/>
<keyword evidence="3" id="KW-1185">Reference proteome</keyword>
<sequence length="63" mass="7182">MKTYKDRLMRKAQQGTRSSDELQGFPEGVLREKIRTRASFTKILANYASKESLIAAAYSKNIN</sequence>